<feature type="compositionally biased region" description="Polar residues" evidence="1">
    <location>
        <begin position="17"/>
        <end position="27"/>
    </location>
</feature>
<feature type="region of interest" description="Disordered" evidence="1">
    <location>
        <begin position="1"/>
        <end position="27"/>
    </location>
</feature>
<dbReference type="AlphaFoldDB" id="A0A645F3K1"/>
<organism evidence="2">
    <name type="scientific">bioreactor metagenome</name>
    <dbReference type="NCBI Taxonomy" id="1076179"/>
    <lineage>
        <taxon>unclassified sequences</taxon>
        <taxon>metagenomes</taxon>
        <taxon>ecological metagenomes</taxon>
    </lineage>
</organism>
<comment type="caution">
    <text evidence="2">The sequence shown here is derived from an EMBL/GenBank/DDBJ whole genome shotgun (WGS) entry which is preliminary data.</text>
</comment>
<reference evidence="2" key="1">
    <citation type="submission" date="2019-08" db="EMBL/GenBank/DDBJ databases">
        <authorList>
            <person name="Kucharzyk K."/>
            <person name="Murdoch R.W."/>
            <person name="Higgins S."/>
            <person name="Loffler F."/>
        </authorList>
    </citation>
    <scope>NUCLEOTIDE SEQUENCE</scope>
</reference>
<sequence>MLIISPISGTLRKQPESPDNSPLSELTNRTFEPDAWADQSTGHANEATFVAMDSAVSPATTGMVPTIPLTFTVR</sequence>
<evidence type="ECO:0000256" key="1">
    <source>
        <dbReference type="SAM" id="MobiDB-lite"/>
    </source>
</evidence>
<dbReference type="EMBL" id="VSSQ01054132">
    <property type="protein sequence ID" value="MPN08112.1"/>
    <property type="molecule type" value="Genomic_DNA"/>
</dbReference>
<accession>A0A645F3K1</accession>
<gene>
    <name evidence="2" type="ORF">SDC9_155390</name>
</gene>
<name>A0A645F3K1_9ZZZZ</name>
<evidence type="ECO:0000313" key="2">
    <source>
        <dbReference type="EMBL" id="MPN08112.1"/>
    </source>
</evidence>
<proteinExistence type="predicted"/>
<protein>
    <submittedName>
        <fullName evidence="2">Uncharacterized protein</fullName>
    </submittedName>
</protein>